<protein>
    <submittedName>
        <fullName evidence="2">Uncharacterized protein</fullName>
    </submittedName>
</protein>
<dbReference type="Proteomes" id="UP000016931">
    <property type="component" value="Unassembled WGS sequence"/>
</dbReference>
<keyword evidence="3" id="KW-1185">Reference proteome</keyword>
<feature type="region of interest" description="Disordered" evidence="1">
    <location>
        <begin position="1"/>
        <end position="50"/>
    </location>
</feature>
<feature type="compositionally biased region" description="Basic and acidic residues" evidence="1">
    <location>
        <begin position="30"/>
        <end position="41"/>
    </location>
</feature>
<evidence type="ECO:0000313" key="2">
    <source>
        <dbReference type="EMBL" id="EMF10491.1"/>
    </source>
</evidence>
<dbReference type="GeneID" id="27904884"/>
<evidence type="ECO:0000256" key="1">
    <source>
        <dbReference type="SAM" id="MobiDB-lite"/>
    </source>
</evidence>
<dbReference type="RefSeq" id="XP_016758612.1">
    <property type="nucleotide sequence ID" value="XM_016907747.1"/>
</dbReference>
<dbReference type="HOGENOM" id="CLU_792659_0_0_1"/>
<dbReference type="AlphaFoldDB" id="N1QE04"/>
<accession>N1QE04</accession>
<sequence>MDVPVGWEDEDEDVEKGKLGCQAGESGGASKEEGHGGEKRQIGKKKGGRACGQRAGARREYEAQQWCGGGGDDENRGGDKVTICAVWSGGGWFRGHCAVAPPRSGAHSTWSKVQCVDDDSVVCHDWTEVVHQGDRVEPIPYGGLAGGTRGDSYATASSPTPACDQQRLTRWHASDYPRLTTVLTPAADKSVTLYVRQFWSTARNSKVDHYSAAEASHDSPRAAHVNPTGLIASSSVPTSPSAIAFDDTRHRAHSTTSILNPAPVSDHSLEEIFFTMLFCFAVVDEMLHACMHFDIPYLWLHLAWRSPSLFVTYDQHKLDVPAYIPYTGNVGQAAHGLRKAKHYYLYPGLA</sequence>
<gene>
    <name evidence="2" type="ORF">SEPMUDRAFT_157703</name>
</gene>
<organism evidence="2 3">
    <name type="scientific">Sphaerulina musiva (strain SO2202)</name>
    <name type="common">Poplar stem canker fungus</name>
    <name type="synonym">Septoria musiva</name>
    <dbReference type="NCBI Taxonomy" id="692275"/>
    <lineage>
        <taxon>Eukaryota</taxon>
        <taxon>Fungi</taxon>
        <taxon>Dikarya</taxon>
        <taxon>Ascomycota</taxon>
        <taxon>Pezizomycotina</taxon>
        <taxon>Dothideomycetes</taxon>
        <taxon>Dothideomycetidae</taxon>
        <taxon>Mycosphaerellales</taxon>
        <taxon>Mycosphaerellaceae</taxon>
        <taxon>Sphaerulina</taxon>
    </lineage>
</organism>
<evidence type="ECO:0000313" key="3">
    <source>
        <dbReference type="Proteomes" id="UP000016931"/>
    </source>
</evidence>
<proteinExistence type="predicted"/>
<reference evidence="2 3" key="1">
    <citation type="journal article" date="2012" name="PLoS Pathog.">
        <title>Diverse lifestyles and strategies of plant pathogenesis encoded in the genomes of eighteen Dothideomycetes fungi.</title>
        <authorList>
            <person name="Ohm R.A."/>
            <person name="Feau N."/>
            <person name="Henrissat B."/>
            <person name="Schoch C.L."/>
            <person name="Horwitz B.A."/>
            <person name="Barry K.W."/>
            <person name="Condon B.J."/>
            <person name="Copeland A.C."/>
            <person name="Dhillon B."/>
            <person name="Glaser F."/>
            <person name="Hesse C.N."/>
            <person name="Kosti I."/>
            <person name="LaButti K."/>
            <person name="Lindquist E.A."/>
            <person name="Lucas S."/>
            <person name="Salamov A.A."/>
            <person name="Bradshaw R.E."/>
            <person name="Ciuffetti L."/>
            <person name="Hamelin R.C."/>
            <person name="Kema G.H.J."/>
            <person name="Lawrence C."/>
            <person name="Scott J.A."/>
            <person name="Spatafora J.W."/>
            <person name="Turgeon B.G."/>
            <person name="de Wit P.J.G.M."/>
            <person name="Zhong S."/>
            <person name="Goodwin S.B."/>
            <person name="Grigoriev I.V."/>
        </authorList>
    </citation>
    <scope>NUCLEOTIDE SEQUENCE [LARGE SCALE GENOMIC DNA]</scope>
    <source>
        <strain evidence="2 3">SO2202</strain>
    </source>
</reference>
<dbReference type="EMBL" id="KB456267">
    <property type="protein sequence ID" value="EMF10491.1"/>
    <property type="molecule type" value="Genomic_DNA"/>
</dbReference>
<name>N1QE04_SPHMS</name>